<dbReference type="EMBL" id="CAWUPB010001194">
    <property type="protein sequence ID" value="CAK7353038.1"/>
    <property type="molecule type" value="Genomic_DNA"/>
</dbReference>
<proteinExistence type="predicted"/>
<organism evidence="1 2">
    <name type="scientific">Dovyalis caffra</name>
    <dbReference type="NCBI Taxonomy" id="77055"/>
    <lineage>
        <taxon>Eukaryota</taxon>
        <taxon>Viridiplantae</taxon>
        <taxon>Streptophyta</taxon>
        <taxon>Embryophyta</taxon>
        <taxon>Tracheophyta</taxon>
        <taxon>Spermatophyta</taxon>
        <taxon>Magnoliopsida</taxon>
        <taxon>eudicotyledons</taxon>
        <taxon>Gunneridae</taxon>
        <taxon>Pentapetalae</taxon>
        <taxon>rosids</taxon>
        <taxon>fabids</taxon>
        <taxon>Malpighiales</taxon>
        <taxon>Salicaceae</taxon>
        <taxon>Flacourtieae</taxon>
        <taxon>Dovyalis</taxon>
    </lineage>
</organism>
<dbReference type="AlphaFoldDB" id="A0AAV1SN57"/>
<keyword evidence="2" id="KW-1185">Reference proteome</keyword>
<accession>A0AAV1SN57</accession>
<dbReference type="Proteomes" id="UP001314170">
    <property type="component" value="Unassembled WGS sequence"/>
</dbReference>
<comment type="caution">
    <text evidence="1">The sequence shown here is derived from an EMBL/GenBank/DDBJ whole genome shotgun (WGS) entry which is preliminary data.</text>
</comment>
<evidence type="ECO:0000313" key="2">
    <source>
        <dbReference type="Proteomes" id="UP001314170"/>
    </source>
</evidence>
<reference evidence="1 2" key="1">
    <citation type="submission" date="2024-01" db="EMBL/GenBank/DDBJ databases">
        <authorList>
            <person name="Waweru B."/>
        </authorList>
    </citation>
    <scope>NUCLEOTIDE SEQUENCE [LARGE SCALE GENOMIC DNA]</scope>
</reference>
<protein>
    <submittedName>
        <fullName evidence="1">Uncharacterized protein</fullName>
    </submittedName>
</protein>
<feature type="non-terminal residue" evidence="1">
    <location>
        <position position="53"/>
    </location>
</feature>
<evidence type="ECO:0000313" key="1">
    <source>
        <dbReference type="EMBL" id="CAK7353038.1"/>
    </source>
</evidence>
<gene>
    <name evidence="1" type="ORF">DCAF_LOCUS24526</name>
</gene>
<sequence>MKGKLISTLGNQMALSFNDPIIIGHAFVEFFDKLFMIGTQYIHDSLSENVTTK</sequence>
<name>A0AAV1SN57_9ROSI</name>